<dbReference type="PROSITE" id="PS50011">
    <property type="entry name" value="PROTEIN_KINASE_DOM"/>
    <property type="match status" value="1"/>
</dbReference>
<dbReference type="AlphaFoldDB" id="A0A1S4BK11"/>
<dbReference type="GeneID" id="107809118"/>
<proteinExistence type="predicted"/>
<dbReference type="STRING" id="4097.A0A1S4BK11"/>
<keyword evidence="7" id="KW-1185">Reference proteome</keyword>
<evidence type="ECO:0000256" key="2">
    <source>
        <dbReference type="ARBA" id="ARBA00022679"/>
    </source>
</evidence>
<evidence type="ECO:0000313" key="8">
    <source>
        <dbReference type="RefSeq" id="XP_016489201.1"/>
    </source>
</evidence>
<dbReference type="Pfam" id="PF07714">
    <property type="entry name" value="PK_Tyr_Ser-Thr"/>
    <property type="match status" value="1"/>
</dbReference>
<dbReference type="OMA" id="MTIKCHP"/>
<evidence type="ECO:0000256" key="1">
    <source>
        <dbReference type="ARBA" id="ARBA00022553"/>
    </source>
</evidence>
<feature type="domain" description="Protein kinase" evidence="6">
    <location>
        <begin position="84"/>
        <end position="344"/>
    </location>
</feature>
<dbReference type="Gene3D" id="3.30.200.20">
    <property type="entry name" value="Phosphorylase Kinase, domain 1"/>
    <property type="match status" value="1"/>
</dbReference>
<reference evidence="7" key="1">
    <citation type="journal article" date="2014" name="Nat. Commun.">
        <title>The tobacco genome sequence and its comparison with those of tomato and potato.</title>
        <authorList>
            <person name="Sierro N."/>
            <person name="Battey J.N."/>
            <person name="Ouadi S."/>
            <person name="Bakaher N."/>
            <person name="Bovet L."/>
            <person name="Willig A."/>
            <person name="Goepfert S."/>
            <person name="Peitsch M.C."/>
            <person name="Ivanov N.V."/>
        </authorList>
    </citation>
    <scope>NUCLEOTIDE SEQUENCE [LARGE SCALE GENOMIC DNA]</scope>
</reference>
<dbReference type="InterPro" id="IPR011009">
    <property type="entry name" value="Kinase-like_dom_sf"/>
</dbReference>
<dbReference type="InterPro" id="IPR052101">
    <property type="entry name" value="Plant_StressResp_Kinase"/>
</dbReference>
<dbReference type="PANTHER" id="PTHR47983:SF22">
    <property type="entry name" value="PROLINE-RICH RECEPTOR-LIKE PROTEIN KINASE PERK2"/>
    <property type="match status" value="1"/>
</dbReference>
<keyword evidence="3" id="KW-0547">Nucleotide-binding</keyword>
<dbReference type="InterPro" id="IPR001245">
    <property type="entry name" value="Ser-Thr/Tyr_kinase_cat_dom"/>
</dbReference>
<accession>A0A1S4BK11</accession>
<dbReference type="OrthoDB" id="1300456at2759"/>
<dbReference type="GO" id="GO:0004672">
    <property type="term" value="F:protein kinase activity"/>
    <property type="evidence" value="ECO:0007669"/>
    <property type="project" value="InterPro"/>
</dbReference>
<evidence type="ECO:0000256" key="5">
    <source>
        <dbReference type="ARBA" id="ARBA00022840"/>
    </source>
</evidence>
<dbReference type="RefSeq" id="XP_016489201.1">
    <property type="nucleotide sequence ID" value="XM_016633715.1"/>
</dbReference>
<dbReference type="GO" id="GO:0005524">
    <property type="term" value="F:ATP binding"/>
    <property type="evidence" value="ECO:0007669"/>
    <property type="project" value="UniProtKB-KW"/>
</dbReference>
<keyword evidence="2" id="KW-0808">Transferase</keyword>
<keyword evidence="5" id="KW-0067">ATP-binding</keyword>
<dbReference type="SMR" id="A0A1S4BK11"/>
<keyword evidence="4 8" id="KW-0418">Kinase</keyword>
<dbReference type="Proteomes" id="UP000790787">
    <property type="component" value="Chromosome 18"/>
</dbReference>
<dbReference type="Gene3D" id="1.10.510.10">
    <property type="entry name" value="Transferase(Phosphotransferase) domain 1"/>
    <property type="match status" value="1"/>
</dbReference>
<dbReference type="PANTHER" id="PTHR47983">
    <property type="entry name" value="PTO-INTERACTING PROTEIN 1-LIKE"/>
    <property type="match status" value="1"/>
</dbReference>
<reference evidence="8" key="2">
    <citation type="submission" date="2025-08" db="UniProtKB">
        <authorList>
            <consortium name="RefSeq"/>
        </authorList>
    </citation>
    <scope>IDENTIFICATION</scope>
    <source>
        <tissue evidence="8">Leaf</tissue>
    </source>
</reference>
<protein>
    <submittedName>
        <fullName evidence="8">Probable serine/threonine-protein kinase At1g01540</fullName>
    </submittedName>
    <submittedName>
        <fullName evidence="8">Serine/threonine-protein kinase SZE1-like</fullName>
    </submittedName>
</protein>
<dbReference type="InterPro" id="IPR000719">
    <property type="entry name" value="Prot_kinase_dom"/>
</dbReference>
<name>A0A1S4BK11_TOBAC</name>
<evidence type="ECO:0000313" key="7">
    <source>
        <dbReference type="Proteomes" id="UP000790787"/>
    </source>
</evidence>
<dbReference type="PaxDb" id="4097-A0A1S4BK11"/>
<evidence type="ECO:0000256" key="4">
    <source>
        <dbReference type="ARBA" id="ARBA00022777"/>
    </source>
</evidence>
<dbReference type="KEGG" id="nta:107809118"/>
<dbReference type="SUPFAM" id="SSF56112">
    <property type="entry name" value="Protein kinase-like (PK-like)"/>
    <property type="match status" value="1"/>
</dbReference>
<evidence type="ECO:0000256" key="3">
    <source>
        <dbReference type="ARBA" id="ARBA00022741"/>
    </source>
</evidence>
<gene>
    <name evidence="8" type="primary">LOC107809118</name>
</gene>
<evidence type="ECO:0000259" key="6">
    <source>
        <dbReference type="PROSITE" id="PS50011"/>
    </source>
</evidence>
<organism evidence="7 8">
    <name type="scientific">Nicotiana tabacum</name>
    <name type="common">Common tobacco</name>
    <dbReference type="NCBI Taxonomy" id="4097"/>
    <lineage>
        <taxon>Eukaryota</taxon>
        <taxon>Viridiplantae</taxon>
        <taxon>Streptophyta</taxon>
        <taxon>Embryophyta</taxon>
        <taxon>Tracheophyta</taxon>
        <taxon>Spermatophyta</taxon>
        <taxon>Magnoliopsida</taxon>
        <taxon>eudicotyledons</taxon>
        <taxon>Gunneridae</taxon>
        <taxon>Pentapetalae</taxon>
        <taxon>asterids</taxon>
        <taxon>lamiids</taxon>
        <taxon>Solanales</taxon>
        <taxon>Solanaceae</taxon>
        <taxon>Nicotianoideae</taxon>
        <taxon>Nicotianeae</taxon>
        <taxon>Nicotiana</taxon>
    </lineage>
</organism>
<keyword evidence="1" id="KW-0597">Phosphoprotein</keyword>
<sequence>MKIKADRKNRLFAYFAIGAWFHSSVPVSCKTFTPTSTDTDSYRSTILFFLLWFENAASNFSIEPVIVGGVRLCSYSELQKITDFKYENILRKTLSGRLFHGIIGERSEKRRAFVKTWDLLLPMQDGHAQLLPKFCDEIELFTDEKANTHQNLVKLCMFCCYKRLAAVYECDEKFTRLLSNVLLDDEFRWDDWIKVATQLADLLAFLHEKGTAVGCVTASCIMIDEEMNIKVFDFGYVSCHVNEDSKIPVEYLVGREAPEAGTRTMKSDVYIFGLLLLELITKKEFEYSFLHAAKRGKINLVDECFKEVPPATASAITLLTYNCTDLDPLKRPKMKHVVDVLRALKMPARGEKRKREDEVEMATALLS</sequence>